<feature type="compositionally biased region" description="Polar residues" evidence="1">
    <location>
        <begin position="84"/>
        <end position="95"/>
    </location>
</feature>
<dbReference type="RefSeq" id="WP_379187485.1">
    <property type="nucleotide sequence ID" value="NZ_JBHSOW010000028.1"/>
</dbReference>
<dbReference type="Proteomes" id="UP001596047">
    <property type="component" value="Unassembled WGS sequence"/>
</dbReference>
<organism evidence="2 3">
    <name type="scientific">Paenibacillus solisilvae</name>
    <dbReference type="NCBI Taxonomy" id="2486751"/>
    <lineage>
        <taxon>Bacteria</taxon>
        <taxon>Bacillati</taxon>
        <taxon>Bacillota</taxon>
        <taxon>Bacilli</taxon>
        <taxon>Bacillales</taxon>
        <taxon>Paenibacillaceae</taxon>
        <taxon>Paenibacillus</taxon>
    </lineage>
</organism>
<comment type="caution">
    <text evidence="2">The sequence shown here is derived from an EMBL/GenBank/DDBJ whole genome shotgun (WGS) entry which is preliminary data.</text>
</comment>
<evidence type="ECO:0000256" key="1">
    <source>
        <dbReference type="SAM" id="MobiDB-lite"/>
    </source>
</evidence>
<proteinExistence type="predicted"/>
<accession>A0ABW0VT58</accession>
<dbReference type="EMBL" id="JBHSOW010000028">
    <property type="protein sequence ID" value="MFC5648997.1"/>
    <property type="molecule type" value="Genomic_DNA"/>
</dbReference>
<feature type="compositionally biased region" description="Polar residues" evidence="1">
    <location>
        <begin position="19"/>
        <end position="36"/>
    </location>
</feature>
<reference evidence="3" key="1">
    <citation type="journal article" date="2019" name="Int. J. Syst. Evol. Microbiol.">
        <title>The Global Catalogue of Microorganisms (GCM) 10K type strain sequencing project: providing services to taxonomists for standard genome sequencing and annotation.</title>
        <authorList>
            <consortium name="The Broad Institute Genomics Platform"/>
            <consortium name="The Broad Institute Genome Sequencing Center for Infectious Disease"/>
            <person name="Wu L."/>
            <person name="Ma J."/>
        </authorList>
    </citation>
    <scope>NUCLEOTIDE SEQUENCE [LARGE SCALE GENOMIC DNA]</scope>
    <source>
        <strain evidence="3">CGMCC 1.3240</strain>
    </source>
</reference>
<evidence type="ECO:0000313" key="3">
    <source>
        <dbReference type="Proteomes" id="UP001596047"/>
    </source>
</evidence>
<evidence type="ECO:0008006" key="4">
    <source>
        <dbReference type="Google" id="ProtNLM"/>
    </source>
</evidence>
<keyword evidence="3" id="KW-1185">Reference proteome</keyword>
<sequence>MPYRSIDLQMSIPRIPESGAQQSQTMHKPISDQTHLANEAGKQTERLRGKNSAIEQSIKMEIKDQQQQEASSPSKRKKHREPVSGQQDTDNGTEQAQKHPFKGKHIDISL</sequence>
<feature type="region of interest" description="Disordered" evidence="1">
    <location>
        <begin position="1"/>
        <end position="110"/>
    </location>
</feature>
<gene>
    <name evidence="2" type="ORF">ACFPYJ_07605</name>
</gene>
<name>A0ABW0VT58_9BACL</name>
<evidence type="ECO:0000313" key="2">
    <source>
        <dbReference type="EMBL" id="MFC5648997.1"/>
    </source>
</evidence>
<protein>
    <recommendedName>
        <fullName evidence="4">RNA polymerase subunit sigma</fullName>
    </recommendedName>
</protein>